<evidence type="ECO:0000256" key="8">
    <source>
        <dbReference type="SAM" id="Coils"/>
    </source>
</evidence>
<feature type="region of interest" description="Disordered" evidence="9">
    <location>
        <begin position="417"/>
        <end position="461"/>
    </location>
</feature>
<feature type="compositionally biased region" description="Low complexity" evidence="9">
    <location>
        <begin position="1045"/>
        <end position="1060"/>
    </location>
</feature>
<feature type="coiled-coil region" evidence="8">
    <location>
        <begin position="158"/>
        <end position="185"/>
    </location>
</feature>
<comment type="similarity">
    <text evidence="7">Belongs to the plant Proton pump-interactor protein family.</text>
</comment>
<gene>
    <name evidence="11" type="ORF">HHK36_002376</name>
</gene>
<evidence type="ECO:0000256" key="4">
    <source>
        <dbReference type="ARBA" id="ARBA00022989"/>
    </source>
</evidence>
<feature type="region of interest" description="Disordered" evidence="9">
    <location>
        <begin position="218"/>
        <end position="244"/>
    </location>
</feature>
<keyword evidence="12" id="KW-1185">Reference proteome</keyword>
<evidence type="ECO:0000313" key="11">
    <source>
        <dbReference type="EMBL" id="KAF8409858.1"/>
    </source>
</evidence>
<evidence type="ECO:0000256" key="2">
    <source>
        <dbReference type="ARBA" id="ARBA00022475"/>
    </source>
</evidence>
<dbReference type="GO" id="GO:0005886">
    <property type="term" value="C:plasma membrane"/>
    <property type="evidence" value="ECO:0007669"/>
    <property type="project" value="UniProtKB-SubCell"/>
</dbReference>
<feature type="region of interest" description="Disordered" evidence="9">
    <location>
        <begin position="909"/>
        <end position="1094"/>
    </location>
</feature>
<dbReference type="AlphaFoldDB" id="A0A835DMP9"/>
<comment type="subcellular location">
    <subcellularLocation>
        <location evidence="1">Cell membrane</location>
        <topology evidence="1">Single-pass membrane protein</topology>
    </subcellularLocation>
</comment>
<dbReference type="Proteomes" id="UP000655225">
    <property type="component" value="Unassembled WGS sequence"/>
</dbReference>
<organism evidence="11 12">
    <name type="scientific">Tetracentron sinense</name>
    <name type="common">Spur-leaf</name>
    <dbReference type="NCBI Taxonomy" id="13715"/>
    <lineage>
        <taxon>Eukaryota</taxon>
        <taxon>Viridiplantae</taxon>
        <taxon>Streptophyta</taxon>
        <taxon>Embryophyta</taxon>
        <taxon>Tracheophyta</taxon>
        <taxon>Spermatophyta</taxon>
        <taxon>Magnoliopsida</taxon>
        <taxon>Trochodendrales</taxon>
        <taxon>Trochodendraceae</taxon>
        <taxon>Tetracentron</taxon>
    </lineage>
</organism>
<keyword evidence="6 10" id="KW-0472">Membrane</keyword>
<comment type="caution">
    <text evidence="11">The sequence shown here is derived from an EMBL/GenBank/DDBJ whole genome shotgun (WGS) entry which is preliminary data.</text>
</comment>
<feature type="region of interest" description="Disordered" evidence="9">
    <location>
        <begin position="525"/>
        <end position="555"/>
    </location>
</feature>
<feature type="region of interest" description="Disordered" evidence="9">
    <location>
        <begin position="89"/>
        <end position="131"/>
    </location>
</feature>
<protein>
    <submittedName>
        <fullName evidence="11">Uncharacterized protein</fullName>
    </submittedName>
</protein>
<proteinExistence type="inferred from homology"/>
<feature type="compositionally biased region" description="Basic and acidic residues" evidence="9">
    <location>
        <begin position="938"/>
        <end position="1020"/>
    </location>
</feature>
<evidence type="ECO:0000256" key="1">
    <source>
        <dbReference type="ARBA" id="ARBA00004162"/>
    </source>
</evidence>
<keyword evidence="4 10" id="KW-1133">Transmembrane helix</keyword>
<keyword evidence="5 8" id="KW-0175">Coiled coil</keyword>
<keyword evidence="2" id="KW-1003">Cell membrane</keyword>
<name>A0A835DMP9_TETSI</name>
<dbReference type="PANTHER" id="PTHR32219">
    <property type="entry name" value="RNA-BINDING PROTEIN YLMH-RELATED"/>
    <property type="match status" value="1"/>
</dbReference>
<evidence type="ECO:0000256" key="9">
    <source>
        <dbReference type="SAM" id="MobiDB-lite"/>
    </source>
</evidence>
<evidence type="ECO:0000256" key="10">
    <source>
        <dbReference type="SAM" id="Phobius"/>
    </source>
</evidence>
<dbReference type="PANTHER" id="PTHR32219:SF3">
    <property type="entry name" value="CALPONIN-LIKE DOMAIN PROTEIN"/>
    <property type="match status" value="1"/>
</dbReference>
<evidence type="ECO:0000313" key="12">
    <source>
        <dbReference type="Proteomes" id="UP000655225"/>
    </source>
</evidence>
<feature type="compositionally biased region" description="Basic and acidic residues" evidence="9">
    <location>
        <begin position="89"/>
        <end position="102"/>
    </location>
</feature>
<dbReference type="EMBL" id="JABCRI010000002">
    <property type="protein sequence ID" value="KAF8409858.1"/>
    <property type="molecule type" value="Genomic_DNA"/>
</dbReference>
<evidence type="ECO:0000256" key="3">
    <source>
        <dbReference type="ARBA" id="ARBA00022692"/>
    </source>
</evidence>
<sequence>MTAEMDECSVVSEVSNVEFEGKSDLNVSSSEDLPELSKHCNGTLHDSAEEVNGNTKDDTDGSYVFVNGADTISDDSVERDLDAECVIDRTEAFETDPNEKTVSDVSSSNEEKHVEVEESRVEKGENGQSFGENGCIEEIVVSSSNHNATVEVIARSDTVEVKNKIDAFETESQNLDNEVKVVEQNQLESPSQVEKYQESQFLVREAVECETQLLDNGEEKVEDQINQESAAEVEQSRESQTEVTVDVEVEPHQHGNGEQKSEEQIKLESSTGIEGIQEFQVMVTKDVESEMDQENECMKVADVITMEITTCPLNNEPSETVGNCSDENGESFPSPVEAIASETQVIKDSADSDQSMAALGSVKNALSLSCPVSELKSDTEARFISTESGDTLPTSPVVGNGSVLFIESFPTSAVDGSRSEAEVRKFDSSDTVPFCPADDPEPETEVSHGSGEGGQSMPRCPADDVKLETKIGSGSIGCVETVPTYPSDDVKIESECVNGSDKSGCSVSTLAVVDIKLESVGNVSVASSMDMPGDDAAKSEDVPYGSGRNRESQLNCPNDVLDVENEEDQSITRGSDDKPICQDAESIEGIHRDEISPSSSEGSTTGALDGQKVEEELLKMPFPCLIRIPRYVGDKIREQIRIAQLQVDEKTQSRDAIRVAIQRKRVTFNEYRDNFEAAKSELRAAREAVNSKRQEIDSVQIVINRIKNATSIEDIDGRLLKSELDSLRNKVLQTEVITNTTKKKYFDENEKLKELQAQFKAADNLRQEAYTHLQNLRKELYDKNKYFRMYSDATKAANDYASAGDKEALQCLCVNQVEKIMELWNNNDEFRNEYIRCNKISTLKRLRTMDGRALGPDEEPPVLCNVVDERVNNAILTSSTSDLLLPVSTPEQEKLDVPVGHEIAGAKSMARVEQKNQTAKPKKPTIPTALENNSATVCEKDKTEEEKEEHKRRKEEDELARKADELKKEEVAIKLKEQHRLEEKAKAKEAKERKKRNAEKAQVRAELRAQKEAELKEKERVKRAKKKERKNAAVVEATNGSNEGESAPSSENTPTETTLEPETEEKPTTVARRLQKPSLKQTKTKPPPLSLRNKGRRRMQPWIWVLMALLVLALFLVGNSGFSSSFGLPSFGF</sequence>
<feature type="region of interest" description="Disordered" evidence="9">
    <location>
        <begin position="20"/>
        <end position="62"/>
    </location>
</feature>
<feature type="transmembrane region" description="Helical" evidence="10">
    <location>
        <begin position="1102"/>
        <end position="1122"/>
    </location>
</feature>
<feature type="compositionally biased region" description="Polar residues" evidence="9">
    <location>
        <begin position="596"/>
        <end position="606"/>
    </location>
</feature>
<feature type="compositionally biased region" description="Basic and acidic residues" evidence="9">
    <location>
        <begin position="109"/>
        <end position="125"/>
    </location>
</feature>
<feature type="coiled-coil region" evidence="8">
    <location>
        <begin position="668"/>
        <end position="695"/>
    </location>
</feature>
<feature type="region of interest" description="Disordered" evidence="9">
    <location>
        <begin position="589"/>
        <end position="608"/>
    </location>
</feature>
<evidence type="ECO:0000256" key="5">
    <source>
        <dbReference type="ARBA" id="ARBA00023054"/>
    </source>
</evidence>
<accession>A0A835DMP9</accession>
<dbReference type="InterPro" id="IPR055282">
    <property type="entry name" value="PPI1-4"/>
</dbReference>
<keyword evidence="3 10" id="KW-0812">Transmembrane</keyword>
<dbReference type="OrthoDB" id="1703439at2759"/>
<feature type="compositionally biased region" description="Basic and acidic residues" evidence="9">
    <location>
        <begin position="417"/>
        <end position="428"/>
    </location>
</feature>
<reference evidence="11 12" key="1">
    <citation type="submission" date="2020-04" db="EMBL/GenBank/DDBJ databases">
        <title>Plant Genome Project.</title>
        <authorList>
            <person name="Zhang R.-G."/>
        </authorList>
    </citation>
    <scope>NUCLEOTIDE SEQUENCE [LARGE SCALE GENOMIC DNA]</scope>
    <source>
        <strain evidence="11">YNK0</strain>
        <tissue evidence="11">Leaf</tissue>
    </source>
</reference>
<evidence type="ECO:0000256" key="6">
    <source>
        <dbReference type="ARBA" id="ARBA00023136"/>
    </source>
</evidence>
<evidence type="ECO:0000256" key="7">
    <source>
        <dbReference type="ARBA" id="ARBA00038080"/>
    </source>
</evidence>